<dbReference type="PROSITE" id="PS50995">
    <property type="entry name" value="HTH_MARR_2"/>
    <property type="match status" value="1"/>
</dbReference>
<dbReference type="SUPFAM" id="SSF46785">
    <property type="entry name" value="Winged helix' DNA-binding domain"/>
    <property type="match status" value="1"/>
</dbReference>
<dbReference type="PANTHER" id="PTHR33164:SF64">
    <property type="entry name" value="TRANSCRIPTIONAL REGULATOR SLYA"/>
    <property type="match status" value="1"/>
</dbReference>
<evidence type="ECO:0000256" key="2">
    <source>
        <dbReference type="ARBA" id="ARBA00023125"/>
    </source>
</evidence>
<dbReference type="InterPro" id="IPR036388">
    <property type="entry name" value="WH-like_DNA-bd_sf"/>
</dbReference>
<dbReference type="InterPro" id="IPR000835">
    <property type="entry name" value="HTH_MarR-typ"/>
</dbReference>
<dbReference type="RefSeq" id="WP_264506458.1">
    <property type="nucleotide sequence ID" value="NZ_JAPDFL010000001.1"/>
</dbReference>
<dbReference type="InterPro" id="IPR023187">
    <property type="entry name" value="Tscrpt_reg_MarR-type_CS"/>
</dbReference>
<keyword evidence="2" id="KW-0238">DNA-binding</keyword>
<reference evidence="5 6" key="1">
    <citation type="submission" date="2022-10" db="EMBL/GenBank/DDBJ databases">
        <title>Pararhodobacter sp. nov., isolated from marine algae.</title>
        <authorList>
            <person name="Choi B.J."/>
            <person name="Kim J.M."/>
            <person name="Lee J.K."/>
            <person name="Choi D.G."/>
            <person name="Jeon C.O."/>
        </authorList>
    </citation>
    <scope>NUCLEOTIDE SEQUENCE [LARGE SCALE GENOMIC DNA]</scope>
    <source>
        <strain evidence="5 6">ZQ420</strain>
    </source>
</reference>
<dbReference type="SMART" id="SM00347">
    <property type="entry name" value="HTH_MARR"/>
    <property type="match status" value="1"/>
</dbReference>
<dbReference type="EMBL" id="JAPDFL010000001">
    <property type="protein sequence ID" value="MCW1933565.1"/>
    <property type="molecule type" value="Genomic_DNA"/>
</dbReference>
<evidence type="ECO:0000256" key="3">
    <source>
        <dbReference type="ARBA" id="ARBA00023163"/>
    </source>
</evidence>
<organism evidence="5 6">
    <name type="scientific">Pararhodobacter zhoushanensis</name>
    <dbReference type="NCBI Taxonomy" id="2479545"/>
    <lineage>
        <taxon>Bacteria</taxon>
        <taxon>Pseudomonadati</taxon>
        <taxon>Pseudomonadota</taxon>
        <taxon>Alphaproteobacteria</taxon>
        <taxon>Rhodobacterales</taxon>
        <taxon>Paracoccaceae</taxon>
        <taxon>Pararhodobacter</taxon>
    </lineage>
</organism>
<dbReference type="PANTHER" id="PTHR33164">
    <property type="entry name" value="TRANSCRIPTIONAL REGULATOR, MARR FAMILY"/>
    <property type="match status" value="1"/>
</dbReference>
<name>A0ABT3H1F8_9RHOB</name>
<evidence type="ECO:0000259" key="4">
    <source>
        <dbReference type="PROSITE" id="PS50995"/>
    </source>
</evidence>
<dbReference type="Proteomes" id="UP001208938">
    <property type="component" value="Unassembled WGS sequence"/>
</dbReference>
<proteinExistence type="predicted"/>
<accession>A0ABT3H1F8</accession>
<dbReference type="Pfam" id="PF01047">
    <property type="entry name" value="MarR"/>
    <property type="match status" value="1"/>
</dbReference>
<evidence type="ECO:0000256" key="1">
    <source>
        <dbReference type="ARBA" id="ARBA00023015"/>
    </source>
</evidence>
<dbReference type="Gene3D" id="1.10.10.10">
    <property type="entry name" value="Winged helix-like DNA-binding domain superfamily/Winged helix DNA-binding domain"/>
    <property type="match status" value="1"/>
</dbReference>
<keyword evidence="3" id="KW-0804">Transcription</keyword>
<evidence type="ECO:0000313" key="6">
    <source>
        <dbReference type="Proteomes" id="UP001208938"/>
    </source>
</evidence>
<dbReference type="PRINTS" id="PR00598">
    <property type="entry name" value="HTHMARR"/>
</dbReference>
<gene>
    <name evidence="5" type="ORF">OKW52_15195</name>
</gene>
<dbReference type="PROSITE" id="PS01117">
    <property type="entry name" value="HTH_MARR_1"/>
    <property type="match status" value="1"/>
</dbReference>
<evidence type="ECO:0000313" key="5">
    <source>
        <dbReference type="EMBL" id="MCW1933565.1"/>
    </source>
</evidence>
<keyword evidence="6" id="KW-1185">Reference proteome</keyword>
<feature type="domain" description="HTH marR-type" evidence="4">
    <location>
        <begin position="5"/>
        <end position="139"/>
    </location>
</feature>
<dbReference type="InterPro" id="IPR039422">
    <property type="entry name" value="MarR/SlyA-like"/>
</dbReference>
<dbReference type="InterPro" id="IPR036390">
    <property type="entry name" value="WH_DNA-bd_sf"/>
</dbReference>
<comment type="caution">
    <text evidence="5">The sequence shown here is derived from an EMBL/GenBank/DDBJ whole genome shotgun (WGS) entry which is preliminary data.</text>
</comment>
<protein>
    <submittedName>
        <fullName evidence="5">MarR family winged helix-turn-helix transcriptional regulator</fullName>
    </submittedName>
</protein>
<keyword evidence="1" id="KW-0805">Transcription regulation</keyword>
<sequence length="145" mass="15721">MFDYTQSLGHWINRAGFALRAHLRDRLAAQGIALTPEEWSLMMVLWRDGPRGMNELAAITLRDRTTVTRLVDRMVAKDLLRRETPEGDRRAVRIAPTEAGAALEGPVLAVVGGVLAEAAGGLDPAQLAATRDLLQRLVANLDGAA</sequence>